<gene>
    <name evidence="9" type="primary">hisC</name>
    <name evidence="11" type="ORF">C8D86_11081</name>
</gene>
<evidence type="ECO:0000256" key="8">
    <source>
        <dbReference type="ARBA" id="ARBA00047481"/>
    </source>
</evidence>
<comment type="pathway">
    <text evidence="2 9">Amino-acid biosynthesis; L-histidine biosynthesis; L-histidine from 5-phospho-alpha-D-ribose 1-diphosphate: step 7/9.</text>
</comment>
<accession>A0A370GJG8</accession>
<dbReference type="EMBL" id="QQAX01000010">
    <property type="protein sequence ID" value="RDI43811.1"/>
    <property type="molecule type" value="Genomic_DNA"/>
</dbReference>
<protein>
    <recommendedName>
        <fullName evidence="9">Histidinol-phosphate aminotransferase</fullName>
        <ecNumber evidence="9">2.6.1.9</ecNumber>
    </recommendedName>
    <alternativeName>
        <fullName evidence="9">Imidazole acetol-phosphate transaminase</fullName>
    </alternativeName>
</protein>
<dbReference type="EC" id="2.6.1.9" evidence="9"/>
<evidence type="ECO:0000256" key="4">
    <source>
        <dbReference type="ARBA" id="ARBA00011738"/>
    </source>
</evidence>
<reference evidence="11 12" key="1">
    <citation type="submission" date="2018-07" db="EMBL/GenBank/DDBJ databases">
        <title>Genomic Encyclopedia of Type Strains, Phase IV (KMG-IV): sequencing the most valuable type-strain genomes for metagenomic binning, comparative biology and taxonomic classification.</title>
        <authorList>
            <person name="Goeker M."/>
        </authorList>
    </citation>
    <scope>NUCLEOTIDE SEQUENCE [LARGE SCALE GENOMIC DNA]</scope>
    <source>
        <strain evidence="11 12">DSM 16500</strain>
    </source>
</reference>
<dbReference type="HAMAP" id="MF_01023">
    <property type="entry name" value="HisC_aminotrans_2"/>
    <property type="match status" value="1"/>
</dbReference>
<evidence type="ECO:0000259" key="10">
    <source>
        <dbReference type="Pfam" id="PF00155"/>
    </source>
</evidence>
<feature type="modified residue" description="N6-(pyridoxal phosphate)lysine" evidence="9">
    <location>
        <position position="227"/>
    </location>
</feature>
<evidence type="ECO:0000256" key="5">
    <source>
        <dbReference type="ARBA" id="ARBA00022576"/>
    </source>
</evidence>
<dbReference type="Proteomes" id="UP000254720">
    <property type="component" value="Unassembled WGS sequence"/>
</dbReference>
<keyword evidence="9" id="KW-0368">Histidine biosynthesis</keyword>
<dbReference type="Gene3D" id="3.40.640.10">
    <property type="entry name" value="Type I PLP-dependent aspartate aminotransferase-like (Major domain)"/>
    <property type="match status" value="1"/>
</dbReference>
<dbReference type="GO" id="GO:0030170">
    <property type="term" value="F:pyridoxal phosphate binding"/>
    <property type="evidence" value="ECO:0007669"/>
    <property type="project" value="InterPro"/>
</dbReference>
<keyword evidence="5 9" id="KW-0032">Aminotransferase</keyword>
<evidence type="ECO:0000256" key="9">
    <source>
        <dbReference type="HAMAP-Rule" id="MF_01023"/>
    </source>
</evidence>
<dbReference type="SUPFAM" id="SSF53383">
    <property type="entry name" value="PLP-dependent transferases"/>
    <property type="match status" value="1"/>
</dbReference>
<dbReference type="GO" id="GO:0004400">
    <property type="term" value="F:histidinol-phosphate transaminase activity"/>
    <property type="evidence" value="ECO:0007669"/>
    <property type="project" value="UniProtKB-UniRule"/>
</dbReference>
<evidence type="ECO:0000256" key="1">
    <source>
        <dbReference type="ARBA" id="ARBA00001933"/>
    </source>
</evidence>
<name>A0A370GJG8_9COXI</name>
<dbReference type="AlphaFoldDB" id="A0A370GJG8"/>
<evidence type="ECO:0000256" key="7">
    <source>
        <dbReference type="ARBA" id="ARBA00022898"/>
    </source>
</evidence>
<comment type="cofactor">
    <cofactor evidence="1 9">
        <name>pyridoxal 5'-phosphate</name>
        <dbReference type="ChEBI" id="CHEBI:597326"/>
    </cofactor>
</comment>
<dbReference type="RefSeq" id="WP_114834367.1">
    <property type="nucleotide sequence ID" value="NZ_LR699115.1"/>
</dbReference>
<comment type="catalytic activity">
    <reaction evidence="8 9">
        <text>L-histidinol phosphate + 2-oxoglutarate = 3-(imidazol-4-yl)-2-oxopropyl phosphate + L-glutamate</text>
        <dbReference type="Rhea" id="RHEA:23744"/>
        <dbReference type="ChEBI" id="CHEBI:16810"/>
        <dbReference type="ChEBI" id="CHEBI:29985"/>
        <dbReference type="ChEBI" id="CHEBI:57766"/>
        <dbReference type="ChEBI" id="CHEBI:57980"/>
        <dbReference type="EC" id="2.6.1.9"/>
    </reaction>
</comment>
<evidence type="ECO:0000256" key="6">
    <source>
        <dbReference type="ARBA" id="ARBA00022679"/>
    </source>
</evidence>
<keyword evidence="7 9" id="KW-0663">Pyridoxal phosphate</keyword>
<dbReference type="Gene3D" id="3.90.1150.10">
    <property type="entry name" value="Aspartate Aminotransferase, domain 1"/>
    <property type="match status" value="1"/>
</dbReference>
<dbReference type="InterPro" id="IPR005861">
    <property type="entry name" value="HisP_aminotrans"/>
</dbReference>
<organism evidence="11 12">
    <name type="scientific">Aquicella lusitana</name>
    <dbReference type="NCBI Taxonomy" id="254246"/>
    <lineage>
        <taxon>Bacteria</taxon>
        <taxon>Pseudomonadati</taxon>
        <taxon>Pseudomonadota</taxon>
        <taxon>Gammaproteobacteria</taxon>
        <taxon>Legionellales</taxon>
        <taxon>Coxiellaceae</taxon>
        <taxon>Aquicella</taxon>
    </lineage>
</organism>
<keyword evidence="6 9" id="KW-0808">Transferase</keyword>
<comment type="subunit">
    <text evidence="4 9">Homodimer.</text>
</comment>
<feature type="domain" description="Aminotransferase class I/classII large" evidence="10">
    <location>
        <begin position="38"/>
        <end position="359"/>
    </location>
</feature>
<dbReference type="OrthoDB" id="9813612at2"/>
<comment type="similarity">
    <text evidence="3 9">Belongs to the class-II pyridoxal-phosphate-dependent aminotransferase family. Histidinol-phosphate aminotransferase subfamily.</text>
</comment>
<dbReference type="UniPathway" id="UPA00031">
    <property type="reaction ID" value="UER00012"/>
</dbReference>
<evidence type="ECO:0000256" key="3">
    <source>
        <dbReference type="ARBA" id="ARBA00007970"/>
    </source>
</evidence>
<dbReference type="CDD" id="cd00609">
    <property type="entry name" value="AAT_like"/>
    <property type="match status" value="1"/>
</dbReference>
<dbReference type="Pfam" id="PF00155">
    <property type="entry name" value="Aminotran_1_2"/>
    <property type="match status" value="1"/>
</dbReference>
<dbReference type="InterPro" id="IPR015424">
    <property type="entry name" value="PyrdxlP-dep_Trfase"/>
</dbReference>
<dbReference type="PANTHER" id="PTHR43643:SF3">
    <property type="entry name" value="HISTIDINOL-PHOSPHATE AMINOTRANSFERASE"/>
    <property type="match status" value="1"/>
</dbReference>
<keyword evidence="9" id="KW-0028">Amino-acid biosynthesis</keyword>
<dbReference type="InterPro" id="IPR015422">
    <property type="entry name" value="PyrdxlP-dep_Trfase_small"/>
</dbReference>
<dbReference type="InterPro" id="IPR015421">
    <property type="entry name" value="PyrdxlP-dep_Trfase_major"/>
</dbReference>
<dbReference type="InterPro" id="IPR050106">
    <property type="entry name" value="HistidinolP_aminotransfase"/>
</dbReference>
<proteinExistence type="inferred from homology"/>
<dbReference type="GO" id="GO:0000105">
    <property type="term" value="P:L-histidine biosynthetic process"/>
    <property type="evidence" value="ECO:0007669"/>
    <property type="project" value="UniProtKB-UniRule"/>
</dbReference>
<evidence type="ECO:0000313" key="12">
    <source>
        <dbReference type="Proteomes" id="UP000254720"/>
    </source>
</evidence>
<dbReference type="InterPro" id="IPR004839">
    <property type="entry name" value="Aminotransferase_I/II_large"/>
</dbReference>
<evidence type="ECO:0000313" key="11">
    <source>
        <dbReference type="EMBL" id="RDI43811.1"/>
    </source>
</evidence>
<keyword evidence="12" id="KW-1185">Reference proteome</keyword>
<evidence type="ECO:0000256" key="2">
    <source>
        <dbReference type="ARBA" id="ARBA00005011"/>
    </source>
</evidence>
<sequence>MKMDFRSLANTKISSLTPYQPGKPVEELERELGITSSIKLASNENPLGPSPQALLAAQQALPHMHIYPDGACFELKQALSHFLSVKPEQLTIGNGSENVLELIVKAYLDPASNAVLSQYAFLTIQILVQSYGNIKMVPAREWGHDIDKMIAAIDDQTRLLFLVNPNNPTGTYTNENDFKRLMQSVPSHVLVIVDEAYSEYIAKTDYPDALKYLSEYPNLVITRTFSKIYGLAALRLGYAVSSPDIADILNRARLPFNVNTLASRAACAALMDHAHVKKSVQLNHQGMRQLEEGLQKMQLNYIPSIGNFITIDVENGAAVYQKLLHEGVIVRPLTAYSMPKHIRVTIGTAEQNERFLAALQKVCDTSSAKMKATESLWRHDH</sequence>
<dbReference type="NCBIfam" id="TIGR01141">
    <property type="entry name" value="hisC"/>
    <property type="match status" value="1"/>
</dbReference>
<dbReference type="PANTHER" id="PTHR43643">
    <property type="entry name" value="HISTIDINOL-PHOSPHATE AMINOTRANSFERASE 2"/>
    <property type="match status" value="1"/>
</dbReference>
<comment type="caution">
    <text evidence="11">The sequence shown here is derived from an EMBL/GenBank/DDBJ whole genome shotgun (WGS) entry which is preliminary data.</text>
</comment>